<dbReference type="AlphaFoldDB" id="A0A0C2VWB2"/>
<feature type="transmembrane region" description="Helical" evidence="1">
    <location>
        <begin position="176"/>
        <end position="196"/>
    </location>
</feature>
<dbReference type="RefSeq" id="WP_041054321.1">
    <property type="nucleotide sequence ID" value="NZ_JXRR01000001.1"/>
</dbReference>
<dbReference type="PANTHER" id="PTHR41324:SF1">
    <property type="entry name" value="DUF2232 DOMAIN-CONTAINING PROTEIN"/>
    <property type="match status" value="1"/>
</dbReference>
<dbReference type="Pfam" id="PF09991">
    <property type="entry name" value="DUF2232"/>
    <property type="match status" value="1"/>
</dbReference>
<sequence>MNDSHARRITEGAVLTAIFAILVSVTVYLPPLGSIIQLVLVFPYIIYSSKYSLKSSLIMIAAGIGASGIIGSVAAIPVAFAFSTTGALIGWLIKENKSKLVIFISATLTFVFHMLLLYVGSILLLGINLIDDMFDVMNQSFQEFVSQSEAAGVDVSELSEQWTGYIGVMEMLVPTWLVTGVALWTWLIMLISFPLAKRFSVKVPRFNPFHELSFPKSVIWYYLIVLITALVSAPDEGSTFAFALINLQAALELVMVLQGLSFIHFWGHLKGWGKGRIILFTVIGIILNPFTRILGIIDLGFDLRERLQTKGK</sequence>
<keyword evidence="3" id="KW-1185">Reference proteome</keyword>
<keyword evidence="1" id="KW-0812">Transmembrane</keyword>
<dbReference type="Proteomes" id="UP000031972">
    <property type="component" value="Unassembled WGS sequence"/>
</dbReference>
<dbReference type="EMBL" id="JXRR01000001">
    <property type="protein sequence ID" value="KIL53177.1"/>
    <property type="molecule type" value="Genomic_DNA"/>
</dbReference>
<evidence type="ECO:0008006" key="4">
    <source>
        <dbReference type="Google" id="ProtNLM"/>
    </source>
</evidence>
<accession>A0A0C2VWB2</accession>
<comment type="caution">
    <text evidence="2">The sequence shown here is derived from an EMBL/GenBank/DDBJ whole genome shotgun (WGS) entry which is preliminary data.</text>
</comment>
<feature type="transmembrane region" description="Helical" evidence="1">
    <location>
        <begin position="217"/>
        <end position="234"/>
    </location>
</feature>
<organism evidence="2 3">
    <name type="scientific">Jeotgalibacillus campisalis</name>
    <dbReference type="NCBI Taxonomy" id="220754"/>
    <lineage>
        <taxon>Bacteria</taxon>
        <taxon>Bacillati</taxon>
        <taxon>Bacillota</taxon>
        <taxon>Bacilli</taxon>
        <taxon>Bacillales</taxon>
        <taxon>Caryophanaceae</taxon>
        <taxon>Jeotgalibacillus</taxon>
    </lineage>
</organism>
<dbReference type="OrthoDB" id="2987886at2"/>
<feature type="transmembrane region" description="Helical" evidence="1">
    <location>
        <begin position="57"/>
        <end position="88"/>
    </location>
</feature>
<feature type="transmembrane region" description="Helical" evidence="1">
    <location>
        <begin position="12"/>
        <end position="45"/>
    </location>
</feature>
<evidence type="ECO:0000313" key="3">
    <source>
        <dbReference type="Proteomes" id="UP000031972"/>
    </source>
</evidence>
<name>A0A0C2VWB2_9BACL</name>
<evidence type="ECO:0000313" key="2">
    <source>
        <dbReference type="EMBL" id="KIL53177.1"/>
    </source>
</evidence>
<feature type="transmembrane region" description="Helical" evidence="1">
    <location>
        <begin position="277"/>
        <end position="297"/>
    </location>
</feature>
<feature type="transmembrane region" description="Helical" evidence="1">
    <location>
        <begin position="100"/>
        <end position="127"/>
    </location>
</feature>
<keyword evidence="1" id="KW-0472">Membrane</keyword>
<reference evidence="2 3" key="1">
    <citation type="submission" date="2015-01" db="EMBL/GenBank/DDBJ databases">
        <title>Jeotgalibacillus campisalis genome sequencing.</title>
        <authorList>
            <person name="Goh K.M."/>
            <person name="Chan K.-G."/>
            <person name="Yaakop A.S."/>
            <person name="Ee R."/>
            <person name="Gan H.M."/>
            <person name="Chan C.S."/>
        </authorList>
    </citation>
    <scope>NUCLEOTIDE SEQUENCE [LARGE SCALE GENOMIC DNA]</scope>
    <source>
        <strain evidence="2 3">SF-57</strain>
    </source>
</reference>
<dbReference type="PANTHER" id="PTHR41324">
    <property type="entry name" value="MEMBRANE PROTEIN-RELATED"/>
    <property type="match status" value="1"/>
</dbReference>
<dbReference type="PATRIC" id="fig|220754.4.peg.516"/>
<evidence type="ECO:0000256" key="1">
    <source>
        <dbReference type="SAM" id="Phobius"/>
    </source>
</evidence>
<dbReference type="InterPro" id="IPR018710">
    <property type="entry name" value="DUF2232"/>
</dbReference>
<protein>
    <recommendedName>
        <fullName evidence="4">DUF2232 domain-containing protein</fullName>
    </recommendedName>
</protein>
<proteinExistence type="predicted"/>
<feature type="transmembrane region" description="Helical" evidence="1">
    <location>
        <begin position="240"/>
        <end position="265"/>
    </location>
</feature>
<gene>
    <name evidence="2" type="ORF">KR50_05060</name>
</gene>
<keyword evidence="1" id="KW-1133">Transmembrane helix</keyword>